<dbReference type="AlphaFoldDB" id="A0A4U1HTX4"/>
<sequence>MLQCSFELNDEPMSMFIIHGGISVPAFSGLEPHINKRASACLLNVGPIPPGRYYIVDRESGGKLGWLKEAFLHRSDWFALYAADGKVDDATFCNEVLRGNFRLHPKGPRGISEGCIVIESSADFHRVRVSLVGRGKFPIPGSTLSAYGVVTVE</sequence>
<protein>
    <submittedName>
        <fullName evidence="2">DUF2778 domain-containing protein</fullName>
    </submittedName>
</protein>
<dbReference type="InterPro" id="IPR021225">
    <property type="entry name" value="Tlde1_dom"/>
</dbReference>
<keyword evidence="3" id="KW-1185">Reference proteome</keyword>
<evidence type="ECO:0000313" key="2">
    <source>
        <dbReference type="EMBL" id="TKC83134.1"/>
    </source>
</evidence>
<dbReference type="OrthoDB" id="6490254at2"/>
<evidence type="ECO:0000313" key="3">
    <source>
        <dbReference type="Proteomes" id="UP000305539"/>
    </source>
</evidence>
<dbReference type="Proteomes" id="UP000305539">
    <property type="component" value="Unassembled WGS sequence"/>
</dbReference>
<organism evidence="2 3">
    <name type="scientific">Trinickia terrae</name>
    <dbReference type="NCBI Taxonomy" id="2571161"/>
    <lineage>
        <taxon>Bacteria</taxon>
        <taxon>Pseudomonadati</taxon>
        <taxon>Pseudomonadota</taxon>
        <taxon>Betaproteobacteria</taxon>
        <taxon>Burkholderiales</taxon>
        <taxon>Burkholderiaceae</taxon>
        <taxon>Trinickia</taxon>
    </lineage>
</organism>
<accession>A0A4U1HTX4</accession>
<comment type="caution">
    <text evidence="2">The sequence shown here is derived from an EMBL/GenBank/DDBJ whole genome shotgun (WGS) entry which is preliminary data.</text>
</comment>
<dbReference type="RefSeq" id="WP_136897948.1">
    <property type="nucleotide sequence ID" value="NZ_SWJE01000015.1"/>
</dbReference>
<dbReference type="EMBL" id="SWJE01000015">
    <property type="protein sequence ID" value="TKC83134.1"/>
    <property type="molecule type" value="Genomic_DNA"/>
</dbReference>
<proteinExistence type="predicted"/>
<name>A0A4U1HTX4_9BURK</name>
<reference evidence="2 3" key="1">
    <citation type="submission" date="2019-04" db="EMBL/GenBank/DDBJ databases">
        <title>Trinickia sp. 7GSK02, isolated from subtropical forest soil.</title>
        <authorList>
            <person name="Gao Z.-H."/>
            <person name="Qiu L.-H."/>
        </authorList>
    </citation>
    <scope>NUCLEOTIDE SEQUENCE [LARGE SCALE GENOMIC DNA]</scope>
    <source>
        <strain evidence="2 3">7GSK02</strain>
    </source>
</reference>
<dbReference type="Pfam" id="PF10908">
    <property type="entry name" value="Tlde1_dom"/>
    <property type="match status" value="1"/>
</dbReference>
<feature type="domain" description="Tlde1" evidence="1">
    <location>
        <begin position="24"/>
        <end position="133"/>
    </location>
</feature>
<evidence type="ECO:0000259" key="1">
    <source>
        <dbReference type="Pfam" id="PF10908"/>
    </source>
</evidence>
<gene>
    <name evidence="2" type="ORF">FAZ69_25950</name>
</gene>